<dbReference type="EMBL" id="VLNR01000002">
    <property type="protein sequence ID" value="TSE11332.1"/>
    <property type="molecule type" value="Genomic_DNA"/>
</dbReference>
<dbReference type="Gene3D" id="1.10.260.40">
    <property type="entry name" value="lambda repressor-like DNA-binding domains"/>
    <property type="match status" value="1"/>
</dbReference>
<evidence type="ECO:0000313" key="3">
    <source>
        <dbReference type="Proteomes" id="UP000318833"/>
    </source>
</evidence>
<sequence length="74" mass="8359">MNQKDKIYKVLGSEIKRTRRALGYSQGTLAEKAFGKGAVKSNISEIETGKINMTTDRLIKVLDALEIKDIKLYR</sequence>
<comment type="caution">
    <text evidence="2">The sequence shown here is derived from an EMBL/GenBank/DDBJ whole genome shotgun (WGS) entry which is preliminary data.</text>
</comment>
<dbReference type="InterPro" id="IPR001387">
    <property type="entry name" value="Cro/C1-type_HTH"/>
</dbReference>
<dbReference type="AlphaFoldDB" id="A0A554VRP9"/>
<protein>
    <recommendedName>
        <fullName evidence="1">HTH cro/C1-type domain-containing protein</fullName>
    </recommendedName>
</protein>
<accession>A0A554VRP9</accession>
<dbReference type="Proteomes" id="UP000318833">
    <property type="component" value="Unassembled WGS sequence"/>
</dbReference>
<dbReference type="InterPro" id="IPR010982">
    <property type="entry name" value="Lambda_DNA-bd_dom_sf"/>
</dbReference>
<dbReference type="SMART" id="SM00530">
    <property type="entry name" value="HTH_XRE"/>
    <property type="match status" value="1"/>
</dbReference>
<dbReference type="CDD" id="cd00093">
    <property type="entry name" value="HTH_XRE"/>
    <property type="match status" value="1"/>
</dbReference>
<evidence type="ECO:0000313" key="2">
    <source>
        <dbReference type="EMBL" id="TSE11332.1"/>
    </source>
</evidence>
<evidence type="ECO:0000259" key="1">
    <source>
        <dbReference type="PROSITE" id="PS50943"/>
    </source>
</evidence>
<proteinExistence type="predicted"/>
<dbReference type="RefSeq" id="WP_143915256.1">
    <property type="nucleotide sequence ID" value="NZ_CANMXV010000003.1"/>
</dbReference>
<dbReference type="GO" id="GO:0003677">
    <property type="term" value="F:DNA binding"/>
    <property type="evidence" value="ECO:0007669"/>
    <property type="project" value="InterPro"/>
</dbReference>
<gene>
    <name evidence="2" type="ORF">FOF46_01500</name>
</gene>
<dbReference type="SUPFAM" id="SSF47413">
    <property type="entry name" value="lambda repressor-like DNA-binding domains"/>
    <property type="match status" value="1"/>
</dbReference>
<name>A0A554VRP9_9FLAO</name>
<feature type="domain" description="HTH cro/C1-type" evidence="1">
    <location>
        <begin position="15"/>
        <end position="72"/>
    </location>
</feature>
<reference evidence="2 3" key="1">
    <citation type="submission" date="2019-07" db="EMBL/GenBank/DDBJ databases">
        <title>The draft genome sequence of Aquimarina algiphila M91.</title>
        <authorList>
            <person name="Meng X."/>
        </authorList>
    </citation>
    <scope>NUCLEOTIDE SEQUENCE [LARGE SCALE GENOMIC DNA]</scope>
    <source>
        <strain evidence="2 3">M91</strain>
    </source>
</reference>
<dbReference type="PROSITE" id="PS50943">
    <property type="entry name" value="HTH_CROC1"/>
    <property type="match status" value="1"/>
</dbReference>
<organism evidence="2 3">
    <name type="scientific">Aquimarina algiphila</name>
    <dbReference type="NCBI Taxonomy" id="2047982"/>
    <lineage>
        <taxon>Bacteria</taxon>
        <taxon>Pseudomonadati</taxon>
        <taxon>Bacteroidota</taxon>
        <taxon>Flavobacteriia</taxon>
        <taxon>Flavobacteriales</taxon>
        <taxon>Flavobacteriaceae</taxon>
        <taxon>Aquimarina</taxon>
    </lineage>
</organism>
<keyword evidence="3" id="KW-1185">Reference proteome</keyword>